<evidence type="ECO:0000256" key="1">
    <source>
        <dbReference type="SAM" id="Phobius"/>
    </source>
</evidence>
<keyword evidence="1" id="KW-0472">Membrane</keyword>
<keyword evidence="1" id="KW-1133">Transmembrane helix</keyword>
<dbReference type="Proteomes" id="UP000624244">
    <property type="component" value="Unassembled WGS sequence"/>
</dbReference>
<dbReference type="EMBL" id="WNKQ01000015">
    <property type="protein sequence ID" value="KAF5846876.1"/>
    <property type="molecule type" value="Genomic_DNA"/>
</dbReference>
<evidence type="ECO:0000313" key="2">
    <source>
        <dbReference type="EMBL" id="KAF5846876.1"/>
    </source>
</evidence>
<accession>A0A8H5ZCM2</accession>
<organism evidence="2 3">
    <name type="scientific">Cochliobolus sativus</name>
    <name type="common">Common root rot and spot blotch fungus</name>
    <name type="synonym">Bipolaris sorokiniana</name>
    <dbReference type="NCBI Taxonomy" id="45130"/>
    <lineage>
        <taxon>Eukaryota</taxon>
        <taxon>Fungi</taxon>
        <taxon>Dikarya</taxon>
        <taxon>Ascomycota</taxon>
        <taxon>Pezizomycotina</taxon>
        <taxon>Dothideomycetes</taxon>
        <taxon>Pleosporomycetidae</taxon>
        <taxon>Pleosporales</taxon>
        <taxon>Pleosporineae</taxon>
        <taxon>Pleosporaceae</taxon>
        <taxon>Bipolaris</taxon>
    </lineage>
</organism>
<evidence type="ECO:0000313" key="3">
    <source>
        <dbReference type="Proteomes" id="UP000624244"/>
    </source>
</evidence>
<keyword evidence="1" id="KW-0812">Transmembrane</keyword>
<protein>
    <submittedName>
        <fullName evidence="2">Uncharacterized protein</fullName>
    </submittedName>
</protein>
<proteinExistence type="predicted"/>
<name>A0A8H5ZCM2_COCSA</name>
<reference evidence="2" key="1">
    <citation type="submission" date="2019-11" db="EMBL/GenBank/DDBJ databases">
        <title>Bipolaris sorokiniana Genome sequencing.</title>
        <authorList>
            <person name="Wang H."/>
        </authorList>
    </citation>
    <scope>NUCLEOTIDE SEQUENCE</scope>
</reference>
<comment type="caution">
    <text evidence="2">The sequence shown here is derived from an EMBL/GenBank/DDBJ whole genome shotgun (WGS) entry which is preliminary data.</text>
</comment>
<feature type="transmembrane region" description="Helical" evidence="1">
    <location>
        <begin position="21"/>
        <end position="38"/>
    </location>
</feature>
<dbReference type="AlphaFoldDB" id="A0A8H5ZCM2"/>
<gene>
    <name evidence="2" type="ORF">GGP41_004894</name>
</gene>
<sequence length="63" mass="7248">MAQRTNCIQPEGSWRTRPRQPLVLSTVFFVIATISPGFREGLETLEYKYRGLVRGPVKLAKHF</sequence>